<evidence type="ECO:0000313" key="6">
    <source>
        <dbReference type="EMBL" id="TVT42725.1"/>
    </source>
</evidence>
<dbReference type="Gene3D" id="1.10.10.10">
    <property type="entry name" value="Winged helix-like DNA-binding domain superfamily/Winged helix DNA-binding domain"/>
    <property type="match status" value="1"/>
</dbReference>
<dbReference type="Gene3D" id="1.10.1740.10">
    <property type="match status" value="1"/>
</dbReference>
<evidence type="ECO:0000259" key="5">
    <source>
        <dbReference type="Pfam" id="PF08281"/>
    </source>
</evidence>
<protein>
    <submittedName>
        <fullName evidence="6">Sigma-70 family RNA polymerase sigma factor</fullName>
    </submittedName>
</protein>
<evidence type="ECO:0000256" key="2">
    <source>
        <dbReference type="ARBA" id="ARBA00023015"/>
    </source>
</evidence>
<dbReference type="InterPro" id="IPR013325">
    <property type="entry name" value="RNA_pol_sigma_r2"/>
</dbReference>
<dbReference type="Proteomes" id="UP000317624">
    <property type="component" value="Unassembled WGS sequence"/>
</dbReference>
<dbReference type="PANTHER" id="PTHR43133:SF46">
    <property type="entry name" value="RNA POLYMERASE SIGMA-70 FACTOR ECF SUBFAMILY"/>
    <property type="match status" value="1"/>
</dbReference>
<dbReference type="InterPro" id="IPR013324">
    <property type="entry name" value="RNA_pol_sigma_r3/r4-like"/>
</dbReference>
<dbReference type="Pfam" id="PF08281">
    <property type="entry name" value="Sigma70_r4_2"/>
    <property type="match status" value="1"/>
</dbReference>
<comment type="similarity">
    <text evidence="1">Belongs to the sigma-70 factor family. ECF subfamily.</text>
</comment>
<dbReference type="InterPro" id="IPR036388">
    <property type="entry name" value="WH-like_DNA-bd_sf"/>
</dbReference>
<dbReference type="GO" id="GO:0016987">
    <property type="term" value="F:sigma factor activity"/>
    <property type="evidence" value="ECO:0007669"/>
    <property type="project" value="UniProtKB-KW"/>
</dbReference>
<feature type="domain" description="RNA polymerase sigma factor 70 region 4 type 2" evidence="5">
    <location>
        <begin position="127"/>
        <end position="176"/>
    </location>
</feature>
<dbReference type="InterPro" id="IPR013249">
    <property type="entry name" value="RNA_pol_sigma70_r4_t2"/>
</dbReference>
<gene>
    <name evidence="6" type="ORF">FNT36_01120</name>
</gene>
<dbReference type="SUPFAM" id="SSF88946">
    <property type="entry name" value="Sigma2 domain of RNA polymerase sigma factors"/>
    <property type="match status" value="1"/>
</dbReference>
<dbReference type="RefSeq" id="WP_144843138.1">
    <property type="nucleotide sequence ID" value="NZ_VMRJ01000001.1"/>
</dbReference>
<evidence type="ECO:0000256" key="4">
    <source>
        <dbReference type="ARBA" id="ARBA00023163"/>
    </source>
</evidence>
<dbReference type="SUPFAM" id="SSF88659">
    <property type="entry name" value="Sigma3 and sigma4 domains of RNA polymerase sigma factors"/>
    <property type="match status" value="1"/>
</dbReference>
<dbReference type="PANTHER" id="PTHR43133">
    <property type="entry name" value="RNA POLYMERASE ECF-TYPE SIGMA FACTO"/>
    <property type="match status" value="1"/>
</dbReference>
<dbReference type="CDD" id="cd06171">
    <property type="entry name" value="Sigma70_r4"/>
    <property type="match status" value="1"/>
</dbReference>
<dbReference type="EMBL" id="VMRJ01000001">
    <property type="protein sequence ID" value="TVT42725.1"/>
    <property type="molecule type" value="Genomic_DNA"/>
</dbReference>
<keyword evidence="2" id="KW-0805">Transcription regulation</keyword>
<dbReference type="GO" id="GO:0006352">
    <property type="term" value="P:DNA-templated transcription initiation"/>
    <property type="evidence" value="ECO:0007669"/>
    <property type="project" value="InterPro"/>
</dbReference>
<dbReference type="OrthoDB" id="7376212at2"/>
<dbReference type="AlphaFoldDB" id="A0A558C1Q3"/>
<name>A0A558C1Q3_9BACT</name>
<organism evidence="6 7">
    <name type="scientific">Hymenobacter setariae</name>
    <dbReference type="NCBI Taxonomy" id="2594794"/>
    <lineage>
        <taxon>Bacteria</taxon>
        <taxon>Pseudomonadati</taxon>
        <taxon>Bacteroidota</taxon>
        <taxon>Cytophagia</taxon>
        <taxon>Cytophagales</taxon>
        <taxon>Hymenobacteraceae</taxon>
        <taxon>Hymenobacter</taxon>
    </lineage>
</organism>
<dbReference type="InterPro" id="IPR014284">
    <property type="entry name" value="RNA_pol_sigma-70_dom"/>
</dbReference>
<keyword evidence="3" id="KW-0731">Sigma factor</keyword>
<sequence>MLPPDEELRLWNLFKQDDWQAYTTLYNYYFKLLNNYGHKFTRDVALIADAVQDLFIKLWTTRQSLGNPLSVKNYLFKALRSIIFRKLHVRSRFTSVDEGAEAFPFEVSFDQAVIEDEEERALQHKMKAVISTLPARQQEIVFLRFYEGFSYPEIADIMDITVASTYKLLYKALHKLEELFKGSSALGGTLFGE</sequence>
<dbReference type="GO" id="GO:0003677">
    <property type="term" value="F:DNA binding"/>
    <property type="evidence" value="ECO:0007669"/>
    <property type="project" value="InterPro"/>
</dbReference>
<reference evidence="6 7" key="1">
    <citation type="submission" date="2019-07" db="EMBL/GenBank/DDBJ databases">
        <title>Hymenobacter sp. straun FUR1 Genome sequencing and assembly.</title>
        <authorList>
            <person name="Chhetri G."/>
        </authorList>
    </citation>
    <scope>NUCLEOTIDE SEQUENCE [LARGE SCALE GENOMIC DNA]</scope>
    <source>
        <strain evidence="6 7">Fur1</strain>
    </source>
</reference>
<evidence type="ECO:0000313" key="7">
    <source>
        <dbReference type="Proteomes" id="UP000317624"/>
    </source>
</evidence>
<evidence type="ECO:0000256" key="1">
    <source>
        <dbReference type="ARBA" id="ARBA00010641"/>
    </source>
</evidence>
<comment type="caution">
    <text evidence="6">The sequence shown here is derived from an EMBL/GenBank/DDBJ whole genome shotgun (WGS) entry which is preliminary data.</text>
</comment>
<dbReference type="NCBIfam" id="TIGR02937">
    <property type="entry name" value="sigma70-ECF"/>
    <property type="match status" value="1"/>
</dbReference>
<accession>A0A558C1Q3</accession>
<evidence type="ECO:0000256" key="3">
    <source>
        <dbReference type="ARBA" id="ARBA00023082"/>
    </source>
</evidence>
<keyword evidence="7" id="KW-1185">Reference proteome</keyword>
<keyword evidence="4" id="KW-0804">Transcription</keyword>
<dbReference type="InterPro" id="IPR039425">
    <property type="entry name" value="RNA_pol_sigma-70-like"/>
</dbReference>
<proteinExistence type="inferred from homology"/>